<feature type="coiled-coil region" evidence="1">
    <location>
        <begin position="28"/>
        <end position="62"/>
    </location>
</feature>
<protein>
    <submittedName>
        <fullName evidence="3">Uncharacterized protein</fullName>
    </submittedName>
</protein>
<reference evidence="3 4" key="1">
    <citation type="journal article" date="2019" name="Sci. Rep.">
        <title>Orb-weaving spider Araneus ventricosus genome elucidates the spidroin gene catalogue.</title>
        <authorList>
            <person name="Kono N."/>
            <person name="Nakamura H."/>
            <person name="Ohtoshi R."/>
            <person name="Moran D.A.P."/>
            <person name="Shinohara A."/>
            <person name="Yoshida Y."/>
            <person name="Fujiwara M."/>
            <person name="Mori M."/>
            <person name="Tomita M."/>
            <person name="Arakawa K."/>
        </authorList>
    </citation>
    <scope>NUCLEOTIDE SEQUENCE [LARGE SCALE GENOMIC DNA]</scope>
</reference>
<feature type="compositionally biased region" description="Basic and acidic residues" evidence="2">
    <location>
        <begin position="125"/>
        <end position="137"/>
    </location>
</feature>
<organism evidence="3 4">
    <name type="scientific">Araneus ventricosus</name>
    <name type="common">Orbweaver spider</name>
    <name type="synonym">Epeira ventricosa</name>
    <dbReference type="NCBI Taxonomy" id="182803"/>
    <lineage>
        <taxon>Eukaryota</taxon>
        <taxon>Metazoa</taxon>
        <taxon>Ecdysozoa</taxon>
        <taxon>Arthropoda</taxon>
        <taxon>Chelicerata</taxon>
        <taxon>Arachnida</taxon>
        <taxon>Araneae</taxon>
        <taxon>Araneomorphae</taxon>
        <taxon>Entelegynae</taxon>
        <taxon>Araneoidea</taxon>
        <taxon>Araneidae</taxon>
        <taxon>Araneus</taxon>
    </lineage>
</organism>
<name>A0A4Y2ENH5_ARAVE</name>
<evidence type="ECO:0000256" key="1">
    <source>
        <dbReference type="SAM" id="Coils"/>
    </source>
</evidence>
<proteinExistence type="predicted"/>
<feature type="region of interest" description="Disordered" evidence="2">
    <location>
        <begin position="114"/>
        <end position="137"/>
    </location>
</feature>
<evidence type="ECO:0000313" key="3">
    <source>
        <dbReference type="EMBL" id="GBM30421.1"/>
    </source>
</evidence>
<sequence length="137" mass="15469">MSENEEDGDFPTNSDEEKSVDCGCAEIILQLREQNEKKERELSEAKKEIAECRKQLEDLGVALKAKQHVCNSGSQTGIPHLRKCTHAEASTSKDSCHPDYCKKFRYFQSMAMKEKHSIPVTGETPKQKREDGNAPKL</sequence>
<comment type="caution">
    <text evidence="3">The sequence shown here is derived from an EMBL/GenBank/DDBJ whole genome shotgun (WGS) entry which is preliminary data.</text>
</comment>
<dbReference type="EMBL" id="BGPR01000660">
    <property type="protein sequence ID" value="GBM30421.1"/>
    <property type="molecule type" value="Genomic_DNA"/>
</dbReference>
<dbReference type="AlphaFoldDB" id="A0A4Y2ENH5"/>
<gene>
    <name evidence="3" type="ORF">AVEN_202999_1</name>
</gene>
<keyword evidence="1" id="KW-0175">Coiled coil</keyword>
<keyword evidence="4" id="KW-1185">Reference proteome</keyword>
<evidence type="ECO:0000256" key="2">
    <source>
        <dbReference type="SAM" id="MobiDB-lite"/>
    </source>
</evidence>
<evidence type="ECO:0000313" key="4">
    <source>
        <dbReference type="Proteomes" id="UP000499080"/>
    </source>
</evidence>
<accession>A0A4Y2ENH5</accession>
<dbReference type="Proteomes" id="UP000499080">
    <property type="component" value="Unassembled WGS sequence"/>
</dbReference>